<accession>A0A2P1CZ87</accession>
<organism evidence="1">
    <name type="scientific">Nostoc sp. 268</name>
    <dbReference type="NCBI Taxonomy" id="1579386"/>
    <lineage>
        <taxon>Bacteria</taxon>
        <taxon>Bacillati</taxon>
        <taxon>Cyanobacteriota</taxon>
        <taxon>Cyanophyceae</taxon>
        <taxon>Nostocales</taxon>
        <taxon>Nostocaceae</taxon>
        <taxon>Nostoc</taxon>
    </lineage>
</organism>
<evidence type="ECO:0000313" key="1">
    <source>
        <dbReference type="EMBL" id="AVK43332.1"/>
    </source>
</evidence>
<name>A0A2P1CZ87_9NOSO</name>
<proteinExistence type="predicted"/>
<sequence>MRSFGMTWDNAPFPLRSLIEGKSAQSFHQTLNQSTPAMQQALQQILNCPYQGVLKQFALLLTPRSANAIRNSHSC</sequence>
<dbReference type="AlphaFoldDB" id="A0A2P1CZ87"/>
<dbReference type="EMBL" id="MF741690">
    <property type="protein sequence ID" value="AVK43332.1"/>
    <property type="molecule type" value="Genomic_DNA"/>
</dbReference>
<protein>
    <submittedName>
        <fullName evidence="1">Uncharacterized protein</fullName>
    </submittedName>
</protein>
<reference evidence="1" key="1">
    <citation type="journal article" date="2017" name="ACS Chem. Biol.">
        <title>Simultaneous Production of Anabaenopeptins and Namalides by the Cyanobacterium Nostoc sp. CENA543.</title>
        <authorList>
            <person name="Shishido T.K."/>
            <person name="Jokela J."/>
            <person name="Fewer D.P."/>
            <person name="Wahlsten M."/>
            <person name="Fiore M.F."/>
            <person name="Sivonen K."/>
        </authorList>
    </citation>
    <scope>NUCLEOTIDE SEQUENCE</scope>
    <source>
        <strain evidence="1">268</strain>
    </source>
</reference>
<reference evidence="1" key="2">
    <citation type="submission" date="2018-04" db="EMBL/GenBank/DDBJ databases">
        <authorList>
            <person name="Go L.Y."/>
            <person name="Mitchell J.A."/>
        </authorList>
    </citation>
    <scope>NUCLEOTIDE SEQUENCE</scope>
    <source>
        <strain evidence="1">268</strain>
    </source>
</reference>